<feature type="region of interest" description="Disordered" evidence="7">
    <location>
        <begin position="1"/>
        <end position="31"/>
    </location>
</feature>
<evidence type="ECO:0000256" key="5">
    <source>
        <dbReference type="ARBA" id="ARBA00023015"/>
    </source>
</evidence>
<protein>
    <recommendedName>
        <fullName evidence="2">Negative regulator of flagellin synthesis</fullName>
    </recommendedName>
</protein>
<keyword evidence="9" id="KW-0966">Cell projection</keyword>
<evidence type="ECO:0000256" key="4">
    <source>
        <dbReference type="ARBA" id="ARBA00022795"/>
    </source>
</evidence>
<keyword evidence="6" id="KW-0804">Transcription</keyword>
<sequence>MKINPYQSIQSNPYRKQVEKQASTSETKMKKDEIQISKAALELQQSTKIDAARQEKVNELKEQIQSGNYKIDAQAIANKFYDYWNQ</sequence>
<keyword evidence="9" id="KW-0969">Cilium</keyword>
<gene>
    <name evidence="9" type="primary">flgM</name>
    <name evidence="9" type="ORF">N7Z68_11675</name>
</gene>
<keyword evidence="4" id="KW-1005">Bacterial flagellum biogenesis</keyword>
<dbReference type="NCBIfam" id="TIGR03824">
    <property type="entry name" value="FlgM_jcvi"/>
    <property type="match status" value="1"/>
</dbReference>
<evidence type="ECO:0000256" key="3">
    <source>
        <dbReference type="ARBA" id="ARBA00022491"/>
    </source>
</evidence>
<evidence type="ECO:0000256" key="6">
    <source>
        <dbReference type="ARBA" id="ARBA00023163"/>
    </source>
</evidence>
<keyword evidence="10" id="KW-1185">Reference proteome</keyword>
<keyword evidence="5" id="KW-0805">Transcription regulation</keyword>
<feature type="domain" description="Anti-sigma-28 factor FlgM C-terminal" evidence="8">
    <location>
        <begin position="32"/>
        <end position="80"/>
    </location>
</feature>
<evidence type="ECO:0000256" key="1">
    <source>
        <dbReference type="ARBA" id="ARBA00005322"/>
    </source>
</evidence>
<feature type="compositionally biased region" description="Polar residues" evidence="7">
    <location>
        <begin position="1"/>
        <end position="26"/>
    </location>
</feature>
<name>A0ABT5VEZ5_9BACI</name>
<organism evidence="9 10">
    <name type="scientific">Alkalihalobacterium chitinilyticum</name>
    <dbReference type="NCBI Taxonomy" id="2980103"/>
    <lineage>
        <taxon>Bacteria</taxon>
        <taxon>Bacillati</taxon>
        <taxon>Bacillota</taxon>
        <taxon>Bacilli</taxon>
        <taxon>Bacillales</taxon>
        <taxon>Bacillaceae</taxon>
        <taxon>Alkalihalobacterium</taxon>
    </lineage>
</organism>
<dbReference type="EMBL" id="JAOTPO010000007">
    <property type="protein sequence ID" value="MDE5414040.1"/>
    <property type="molecule type" value="Genomic_DNA"/>
</dbReference>
<comment type="caution">
    <text evidence="9">The sequence shown here is derived from an EMBL/GenBank/DDBJ whole genome shotgun (WGS) entry which is preliminary data.</text>
</comment>
<dbReference type="SUPFAM" id="SSF101498">
    <property type="entry name" value="Anti-sigma factor FlgM"/>
    <property type="match status" value="1"/>
</dbReference>
<accession>A0ABT5VEZ5</accession>
<dbReference type="InterPro" id="IPR031316">
    <property type="entry name" value="FlgM_C"/>
</dbReference>
<evidence type="ECO:0000259" key="8">
    <source>
        <dbReference type="Pfam" id="PF04316"/>
    </source>
</evidence>
<keyword evidence="9" id="KW-0282">Flagellum</keyword>
<keyword evidence="3" id="KW-0678">Repressor</keyword>
<evidence type="ECO:0000313" key="9">
    <source>
        <dbReference type="EMBL" id="MDE5414040.1"/>
    </source>
</evidence>
<dbReference type="Proteomes" id="UP001148125">
    <property type="component" value="Unassembled WGS sequence"/>
</dbReference>
<dbReference type="InterPro" id="IPR007412">
    <property type="entry name" value="FlgM"/>
</dbReference>
<reference evidence="9" key="1">
    <citation type="submission" date="2024-05" db="EMBL/GenBank/DDBJ databases">
        <title>Alkalihalobacillus sp. strain MEB203 novel alkaliphilic bacterium from Lonar Lake, India.</title>
        <authorList>
            <person name="Joshi A."/>
            <person name="Thite S."/>
            <person name="Mengade P."/>
        </authorList>
    </citation>
    <scope>NUCLEOTIDE SEQUENCE</scope>
    <source>
        <strain evidence="9">MEB 203</strain>
    </source>
</reference>
<evidence type="ECO:0000313" key="10">
    <source>
        <dbReference type="Proteomes" id="UP001148125"/>
    </source>
</evidence>
<comment type="similarity">
    <text evidence="1">Belongs to the FlgM family.</text>
</comment>
<dbReference type="InterPro" id="IPR035890">
    <property type="entry name" value="Anti-sigma-28_factor_FlgM_sf"/>
</dbReference>
<evidence type="ECO:0000256" key="7">
    <source>
        <dbReference type="SAM" id="MobiDB-lite"/>
    </source>
</evidence>
<dbReference type="RefSeq" id="WP_275118656.1">
    <property type="nucleotide sequence ID" value="NZ_JAOTPO010000007.1"/>
</dbReference>
<evidence type="ECO:0000256" key="2">
    <source>
        <dbReference type="ARBA" id="ARBA00017823"/>
    </source>
</evidence>
<proteinExistence type="inferred from homology"/>
<dbReference type="Pfam" id="PF04316">
    <property type="entry name" value="FlgM"/>
    <property type="match status" value="1"/>
</dbReference>